<reference evidence="8" key="1">
    <citation type="thesis" date="2020" institute="ProQuest LLC" country="789 East Eisenhower Parkway, Ann Arbor, MI, USA">
        <title>Comparative Genomics and Chromosome Evolution.</title>
        <authorList>
            <person name="Mudd A.B."/>
        </authorList>
    </citation>
    <scope>NUCLEOTIDE SEQUENCE</scope>
    <source>
        <strain evidence="8">Female2</strain>
        <tissue evidence="8">Blood</tissue>
    </source>
</reference>
<keyword evidence="3" id="KW-0732">Signal</keyword>
<dbReference type="InterPro" id="IPR029034">
    <property type="entry name" value="Cystine-knot_cytokine"/>
</dbReference>
<dbReference type="Pfam" id="PF04709">
    <property type="entry name" value="AMH_N"/>
    <property type="match status" value="1"/>
</dbReference>
<comment type="caution">
    <text evidence="8">The sequence shown here is derived from an EMBL/GenBank/DDBJ whole genome shotgun (WGS) entry which is preliminary data.</text>
</comment>
<dbReference type="GO" id="GO:0005576">
    <property type="term" value="C:extracellular region"/>
    <property type="evidence" value="ECO:0007669"/>
    <property type="project" value="UniProtKB-SubCell"/>
</dbReference>
<gene>
    <name evidence="8" type="ORF">GDO86_001100</name>
</gene>
<dbReference type="InterPro" id="IPR021203">
    <property type="entry name" value="Muellerian-inhibiting_factor"/>
</dbReference>
<comment type="similarity">
    <text evidence="5">Belongs to the TGF-beta family.</text>
</comment>
<keyword evidence="9" id="KW-1185">Reference proteome</keyword>
<dbReference type="GO" id="GO:0008083">
    <property type="term" value="F:growth factor activity"/>
    <property type="evidence" value="ECO:0007669"/>
    <property type="project" value="UniProtKB-KW"/>
</dbReference>
<dbReference type="GO" id="GO:0030154">
    <property type="term" value="P:cell differentiation"/>
    <property type="evidence" value="ECO:0007669"/>
    <property type="project" value="UniProtKB-KW"/>
</dbReference>
<sequence length="605" mass="68562">MTVVPPILFCSCSVMEIVSIGWWLLMLPMMSQALSKKSLRETQEDLKLRVLLKESLSQSSQHVRHEAIAEEQHRPMCGGSASRWGNWETQGVVTDYETAFLDTVRRESWKAEDLEMFGICPEEKHQDVLGLLKHFASMLVEPHGKHLVVLHMEKVEWKNGANLQFKGTVKEHAIIHLQHPHLLLLVFYPDTQKPHLEHHGSKIQVSGGEGGLLEQVICVSLETRYLVLRVSGTVRYLSSGDLRLHLSVHMRGFANGLPLIAAEAEKLLFGIEGKCLTKMTPVLFMVVDSSKAASAYFVPQEISSSISARLNLADSPAEKKDEFLELLSQFSTILLSFHGKPASTVNLPLDPNDYSVGDLRPQLFNVTDVEALEWLVESHEPLVFLFLSGSKFLKGTKDFQGRLVGKLLDKMTNKLQEVLDEMEEILSKEGHVQTLQRLLNSCHGIYNVSYLQTETENISQVGESQNKKLHSLMLLKVLQTVRSYWQDKKKLSRQNRGTGIKPYCRLQELTISLRPFAEYKDVPLPDEININNCEGPCRFPQTTQSDYQTHVVLLIQLQERSKLGLARPPCCVPIRYDEQWLMVVDDNGIRIQSYPNMVAKECGCR</sequence>
<name>A0A8T2KK45_9PIPI</name>
<accession>A0A8T2KK45</accession>
<comment type="subcellular location">
    <subcellularLocation>
        <location evidence="1">Secreted</location>
    </subcellularLocation>
</comment>
<dbReference type="AlphaFoldDB" id="A0A8T2KK45"/>
<organism evidence="8 9">
    <name type="scientific">Hymenochirus boettgeri</name>
    <name type="common">Congo dwarf clawed frog</name>
    <dbReference type="NCBI Taxonomy" id="247094"/>
    <lineage>
        <taxon>Eukaryota</taxon>
        <taxon>Metazoa</taxon>
        <taxon>Chordata</taxon>
        <taxon>Craniata</taxon>
        <taxon>Vertebrata</taxon>
        <taxon>Euteleostomi</taxon>
        <taxon>Amphibia</taxon>
        <taxon>Batrachia</taxon>
        <taxon>Anura</taxon>
        <taxon>Pipoidea</taxon>
        <taxon>Pipidae</taxon>
        <taxon>Pipinae</taxon>
        <taxon>Hymenochirus</taxon>
    </lineage>
</organism>
<dbReference type="EMBL" id="JAACNH010000001">
    <property type="protein sequence ID" value="KAG8454746.1"/>
    <property type="molecule type" value="Genomic_DNA"/>
</dbReference>
<dbReference type="Proteomes" id="UP000812440">
    <property type="component" value="Chromosome 1"/>
</dbReference>
<proteinExistence type="inferred from homology"/>
<protein>
    <recommendedName>
        <fullName evidence="7">TGF-beta family profile domain-containing protein</fullName>
    </recommendedName>
</protein>
<feature type="domain" description="TGF-beta family profile" evidence="7">
    <location>
        <begin position="488"/>
        <end position="605"/>
    </location>
</feature>
<dbReference type="SUPFAM" id="SSF57501">
    <property type="entry name" value="Cystine-knot cytokines"/>
    <property type="match status" value="1"/>
</dbReference>
<keyword evidence="6" id="KW-0472">Membrane</keyword>
<evidence type="ECO:0000256" key="4">
    <source>
        <dbReference type="ARBA" id="ARBA00022782"/>
    </source>
</evidence>
<dbReference type="InterPro" id="IPR001839">
    <property type="entry name" value="TGF-b_C"/>
</dbReference>
<dbReference type="OrthoDB" id="9893739at2759"/>
<evidence type="ECO:0000313" key="9">
    <source>
        <dbReference type="Proteomes" id="UP000812440"/>
    </source>
</evidence>
<evidence type="ECO:0000256" key="5">
    <source>
        <dbReference type="RuleBase" id="RU000354"/>
    </source>
</evidence>
<dbReference type="PROSITE" id="PS51362">
    <property type="entry name" value="TGF_BETA_2"/>
    <property type="match status" value="1"/>
</dbReference>
<evidence type="ECO:0000256" key="2">
    <source>
        <dbReference type="ARBA" id="ARBA00022525"/>
    </source>
</evidence>
<evidence type="ECO:0000259" key="7">
    <source>
        <dbReference type="PROSITE" id="PS51362"/>
    </source>
</evidence>
<dbReference type="PANTHER" id="PTHR15009:SF4">
    <property type="entry name" value="MUELLERIAN-INHIBITING FACTOR"/>
    <property type="match status" value="1"/>
</dbReference>
<keyword evidence="6" id="KW-1133">Transmembrane helix</keyword>
<keyword evidence="4" id="KW-0221">Differentiation</keyword>
<dbReference type="Gene3D" id="2.10.90.10">
    <property type="entry name" value="Cystine-knot cytokines"/>
    <property type="match status" value="1"/>
</dbReference>
<evidence type="ECO:0000313" key="8">
    <source>
        <dbReference type="EMBL" id="KAG8454746.1"/>
    </source>
</evidence>
<dbReference type="CDD" id="cd13757">
    <property type="entry name" value="TGF_beta_AMH"/>
    <property type="match status" value="1"/>
</dbReference>
<keyword evidence="5" id="KW-0339">Growth factor</keyword>
<dbReference type="SMART" id="SM00204">
    <property type="entry name" value="TGFB"/>
    <property type="match status" value="1"/>
</dbReference>
<keyword evidence="6" id="KW-0812">Transmembrane</keyword>
<dbReference type="Pfam" id="PF00019">
    <property type="entry name" value="TGF_beta"/>
    <property type="match status" value="1"/>
</dbReference>
<evidence type="ECO:0000256" key="6">
    <source>
        <dbReference type="SAM" id="Phobius"/>
    </source>
</evidence>
<dbReference type="GO" id="GO:0008406">
    <property type="term" value="P:gonad development"/>
    <property type="evidence" value="ECO:0007669"/>
    <property type="project" value="InterPro"/>
</dbReference>
<feature type="transmembrane region" description="Helical" evidence="6">
    <location>
        <begin position="6"/>
        <end position="27"/>
    </location>
</feature>
<dbReference type="PANTHER" id="PTHR15009">
    <property type="entry name" value="MUELLERIAN-INHIBITING FACTOR"/>
    <property type="match status" value="1"/>
</dbReference>
<evidence type="ECO:0000256" key="1">
    <source>
        <dbReference type="ARBA" id="ARBA00004613"/>
    </source>
</evidence>
<dbReference type="InterPro" id="IPR006799">
    <property type="entry name" value="AMH_N"/>
</dbReference>
<keyword evidence="2" id="KW-0964">Secreted</keyword>
<evidence type="ECO:0000256" key="3">
    <source>
        <dbReference type="ARBA" id="ARBA00022729"/>
    </source>
</evidence>